<dbReference type="Gene3D" id="3.20.20.380">
    <property type="entry name" value="Copper homeostasis (CutC) domain"/>
    <property type="match status" value="1"/>
</dbReference>
<dbReference type="PATRIC" id="fig|838561.3.peg.1075"/>
<dbReference type="KEGG" id="smia:P344_05580"/>
<dbReference type="HOGENOM" id="CLU_050555_1_1_14"/>
<dbReference type="AlphaFoldDB" id="W0GRZ2"/>
<evidence type="ECO:0000313" key="3">
    <source>
        <dbReference type="EMBL" id="AHI58435.1"/>
    </source>
</evidence>
<dbReference type="InterPro" id="IPR036822">
    <property type="entry name" value="CutC-like_dom_sf"/>
</dbReference>
<dbReference type="SUPFAM" id="SSF110395">
    <property type="entry name" value="CutC-like"/>
    <property type="match status" value="1"/>
</dbReference>
<dbReference type="KEGG" id="smir:SMM_0941"/>
<name>W0GRZ2_9MOLU</name>
<gene>
    <name evidence="3" type="ORF">P344_05580</name>
</gene>
<dbReference type="Pfam" id="PF03932">
    <property type="entry name" value="CutC"/>
    <property type="match status" value="1"/>
</dbReference>
<evidence type="ECO:0000313" key="4">
    <source>
        <dbReference type="Proteomes" id="UP000019260"/>
    </source>
</evidence>
<dbReference type="OrthoDB" id="9815677at2"/>
<accession>W0GRZ2</accession>
<dbReference type="eggNOG" id="COG3142">
    <property type="taxonomic scope" value="Bacteria"/>
</dbReference>
<sequence>MFLEVIATSVEDVKVINQAQNVSRIELCVELEHGGYTPDYDVIKESCVISTIPIRVITRHQDADFYYHPEEFEQIKKDIEYIKTTKADGIVVGIITPNKEVDIPHMQELVVLAKPLKVTFHRAFDEIINKQKAIHELHQLNISTVLTQGGVTKIMDNLAIFDQLRHHGVEIQGGSGVNLDNYQIISKHCDAIHIGSAARIDHSWAKKIDLNKLLQIK</sequence>
<protein>
    <recommendedName>
        <fullName evidence="2">Copper homeostasis protein cutC homolog</fullName>
    </recommendedName>
</protein>
<dbReference type="GO" id="GO:0005507">
    <property type="term" value="F:copper ion binding"/>
    <property type="evidence" value="ECO:0007669"/>
    <property type="project" value="TreeGrafter"/>
</dbReference>
<reference evidence="3 4" key="1">
    <citation type="submission" date="2013-09" db="EMBL/GenBank/DDBJ databases">
        <title>Complete genome sequence of Spiroplasma mirum suckling mouse cataract agent.</title>
        <authorList>
            <person name="Landry C.A."/>
            <person name="Bastian F.O."/>
            <person name="Thune R.L."/>
        </authorList>
    </citation>
    <scope>NUCLEOTIDE SEQUENCE [LARGE SCALE GENOMIC DNA]</scope>
    <source>
        <strain evidence="3 4">SMCA</strain>
    </source>
</reference>
<evidence type="ECO:0000256" key="2">
    <source>
        <dbReference type="ARBA" id="ARBA00019014"/>
    </source>
</evidence>
<proteinExistence type="inferred from homology"/>
<dbReference type="PANTHER" id="PTHR12598:SF0">
    <property type="entry name" value="COPPER HOMEOSTASIS PROTEIN CUTC HOMOLOG"/>
    <property type="match status" value="1"/>
</dbReference>
<organism evidence="3 4">
    <name type="scientific">Spiroplasma mirum ATCC 29335</name>
    <dbReference type="NCBI Taxonomy" id="838561"/>
    <lineage>
        <taxon>Bacteria</taxon>
        <taxon>Bacillati</taxon>
        <taxon>Mycoplasmatota</taxon>
        <taxon>Mollicutes</taxon>
        <taxon>Entomoplasmatales</taxon>
        <taxon>Spiroplasmataceae</taxon>
        <taxon>Spiroplasma</taxon>
    </lineage>
</organism>
<keyword evidence="4" id="KW-1185">Reference proteome</keyword>
<dbReference type="EMBL" id="CP006720">
    <property type="protein sequence ID" value="AHI58435.1"/>
    <property type="molecule type" value="Genomic_DNA"/>
</dbReference>
<dbReference type="STRING" id="838561.P344_05580"/>
<dbReference type="Proteomes" id="UP000019260">
    <property type="component" value="Chromosome"/>
</dbReference>
<dbReference type="InterPro" id="IPR005627">
    <property type="entry name" value="CutC-like"/>
</dbReference>
<comment type="similarity">
    <text evidence="1">Belongs to the CutC family.</text>
</comment>
<dbReference type="RefSeq" id="WP_025317678.1">
    <property type="nucleotide sequence ID" value="NZ_CP002082.1"/>
</dbReference>
<evidence type="ECO:0000256" key="1">
    <source>
        <dbReference type="ARBA" id="ARBA00007768"/>
    </source>
</evidence>
<dbReference type="PANTHER" id="PTHR12598">
    <property type="entry name" value="COPPER HOMEOSTASIS PROTEIN CUTC"/>
    <property type="match status" value="1"/>
</dbReference>